<dbReference type="PANTHER" id="PTHR23028">
    <property type="entry name" value="ACETYLTRANSFERASE"/>
    <property type="match status" value="1"/>
</dbReference>
<dbReference type="Proteomes" id="UP001500432">
    <property type="component" value="Unassembled WGS sequence"/>
</dbReference>
<evidence type="ECO:0000259" key="2">
    <source>
        <dbReference type="Pfam" id="PF01757"/>
    </source>
</evidence>
<feature type="transmembrane region" description="Helical" evidence="1">
    <location>
        <begin position="208"/>
        <end position="228"/>
    </location>
</feature>
<dbReference type="Pfam" id="PF01757">
    <property type="entry name" value="Acyl_transf_3"/>
    <property type="match status" value="1"/>
</dbReference>
<dbReference type="GO" id="GO:0016746">
    <property type="term" value="F:acyltransferase activity"/>
    <property type="evidence" value="ECO:0007669"/>
    <property type="project" value="UniProtKB-KW"/>
</dbReference>
<evidence type="ECO:0000256" key="1">
    <source>
        <dbReference type="SAM" id="Phobius"/>
    </source>
</evidence>
<name>A0ABN3BP10_9MICC</name>
<keyword evidence="3" id="KW-0012">Acyltransferase</keyword>
<dbReference type="InterPro" id="IPR050879">
    <property type="entry name" value="Acyltransferase_3"/>
</dbReference>
<accession>A0ABN3BP10</accession>
<keyword evidence="1" id="KW-0472">Membrane</keyword>
<feature type="transmembrane region" description="Helical" evidence="1">
    <location>
        <begin position="21"/>
        <end position="39"/>
    </location>
</feature>
<keyword evidence="3" id="KW-0808">Transferase</keyword>
<dbReference type="RefSeq" id="WP_344298753.1">
    <property type="nucleotide sequence ID" value="NZ_BAAAQW010000003.1"/>
</dbReference>
<feature type="transmembrane region" description="Helical" evidence="1">
    <location>
        <begin position="88"/>
        <end position="111"/>
    </location>
</feature>
<dbReference type="PANTHER" id="PTHR23028:SF53">
    <property type="entry name" value="ACYL_TRANSF_3 DOMAIN-CONTAINING PROTEIN"/>
    <property type="match status" value="1"/>
</dbReference>
<proteinExistence type="predicted"/>
<reference evidence="3 4" key="1">
    <citation type="journal article" date="2019" name="Int. J. Syst. Evol. Microbiol.">
        <title>The Global Catalogue of Microorganisms (GCM) 10K type strain sequencing project: providing services to taxonomists for standard genome sequencing and annotation.</title>
        <authorList>
            <consortium name="The Broad Institute Genomics Platform"/>
            <consortium name="The Broad Institute Genome Sequencing Center for Infectious Disease"/>
            <person name="Wu L."/>
            <person name="Ma J."/>
        </authorList>
    </citation>
    <scope>NUCLEOTIDE SEQUENCE [LARGE SCALE GENOMIC DNA]</scope>
    <source>
        <strain evidence="3 4">JCM 16034</strain>
    </source>
</reference>
<feature type="transmembrane region" description="Helical" evidence="1">
    <location>
        <begin position="240"/>
        <end position="268"/>
    </location>
</feature>
<keyword evidence="4" id="KW-1185">Reference proteome</keyword>
<gene>
    <name evidence="3" type="ORF">GCM10009849_11970</name>
</gene>
<keyword evidence="1" id="KW-1133">Transmembrane helix</keyword>
<feature type="transmembrane region" description="Helical" evidence="1">
    <location>
        <begin position="182"/>
        <end position="202"/>
    </location>
</feature>
<organism evidence="3 4">
    <name type="scientific">Sinomonas flava</name>
    <dbReference type="NCBI Taxonomy" id="496857"/>
    <lineage>
        <taxon>Bacteria</taxon>
        <taxon>Bacillati</taxon>
        <taxon>Actinomycetota</taxon>
        <taxon>Actinomycetes</taxon>
        <taxon>Micrococcales</taxon>
        <taxon>Micrococcaceae</taxon>
        <taxon>Sinomonas</taxon>
    </lineage>
</organism>
<evidence type="ECO:0000313" key="3">
    <source>
        <dbReference type="EMBL" id="GAA2198612.1"/>
    </source>
</evidence>
<keyword evidence="1" id="KW-0812">Transmembrane</keyword>
<dbReference type="EMBL" id="BAAAQW010000003">
    <property type="protein sequence ID" value="GAA2198612.1"/>
    <property type="molecule type" value="Genomic_DNA"/>
</dbReference>
<feature type="domain" description="Acyltransferase 3" evidence="2">
    <location>
        <begin position="18"/>
        <end position="327"/>
    </location>
</feature>
<evidence type="ECO:0000313" key="4">
    <source>
        <dbReference type="Proteomes" id="UP001500432"/>
    </source>
</evidence>
<comment type="caution">
    <text evidence="3">The sequence shown here is derived from an EMBL/GenBank/DDBJ whole genome shotgun (WGS) entry which is preliminary data.</text>
</comment>
<protein>
    <submittedName>
        <fullName evidence="3">Acyltransferase</fullName>
    </submittedName>
</protein>
<sequence length="370" mass="40298">MNTIPVNVTLRERLRERNNSLNILRLMLASLVIVGHAWPLTGSNTEPRLEFISHVAVDAFFVISGYLVSASRVSANLLVYTWRRILRIFPGLVVCLTITAGVAAPLAAWVAGTSLSWPSALNYVAKGSLLLNRQWGIDGTLTAVPYPNAWNGSLWTLQFEFLAYVMLAALLTLPWVRRHSTFAIPALSIVAIISWAMAPGLLNIHTNFYLSALRLGSYFLTGVAFFFLSPHIRIRPVVSAASALILIGLSFLGIAGNIGQIPLAYLLLQIGSLSTSSPFTKTDVSYGVYIYAWPIQQLLALCGSASWGVIVNSLLTLVLTLPIAWLSWTFVEKPMLRFKEVMGARKKSGGVELVTTAPQSTLASGAEPRA</sequence>
<feature type="transmembrane region" description="Helical" evidence="1">
    <location>
        <begin position="307"/>
        <end position="331"/>
    </location>
</feature>
<feature type="transmembrane region" description="Helical" evidence="1">
    <location>
        <begin position="155"/>
        <end position="175"/>
    </location>
</feature>
<dbReference type="InterPro" id="IPR002656">
    <property type="entry name" value="Acyl_transf_3_dom"/>
</dbReference>